<dbReference type="EMBL" id="JAOL01000051">
    <property type="protein sequence ID" value="EUA93677.1"/>
    <property type="molecule type" value="Genomic_DNA"/>
</dbReference>
<gene>
    <name evidence="1" type="ORF">I551_9048</name>
</gene>
<dbReference type="NCBIfam" id="NF038175">
    <property type="entry name" value="IniB_NTERM"/>
    <property type="match status" value="1"/>
</dbReference>
<sequence length="296" mass="28473">MTSLVDYILSLFRSEDAARSFVASSGQAMTNAGLVNVSPVEISSAAANALPFLNLGAGDPIGGLQQAVADQYGLAPASEVGAASSYVAQDAGAVVAQDAAAVVSDAGVAAADAGFAGADIGASVANVVAADIGAGLASGLTSGLGAGLWSQSGLGWQTGVGGVVPGLAYTQATGDFGGQVGLASQVGLGFGAGIQAGFGAQASAGLGLGFGTQTGLGAQTGLGIGAGFEGDLPVRLAPVWALGSARKRVWEWALAVRPLSVVGSDLDSAAGWVVRLGLVSAAGSAALVSLVWAVDL</sequence>
<accession>A0ABN0R920</accession>
<proteinExistence type="predicted"/>
<organism evidence="1 2">
    <name type="scientific">Mycobacterium ulcerans str. Harvey</name>
    <dbReference type="NCBI Taxonomy" id="1299332"/>
    <lineage>
        <taxon>Bacteria</taxon>
        <taxon>Bacillati</taxon>
        <taxon>Actinomycetota</taxon>
        <taxon>Actinomycetes</taxon>
        <taxon>Mycobacteriales</taxon>
        <taxon>Mycobacteriaceae</taxon>
        <taxon>Mycobacterium</taxon>
        <taxon>Mycobacterium ulcerans group</taxon>
    </lineage>
</organism>
<protein>
    <submittedName>
        <fullName evidence="1">Isoniazid-induced protein iniB</fullName>
    </submittedName>
</protein>
<dbReference type="Proteomes" id="UP000020681">
    <property type="component" value="Unassembled WGS sequence"/>
</dbReference>
<dbReference type="InterPro" id="IPR049709">
    <property type="entry name" value="IniB-like_N"/>
</dbReference>
<evidence type="ECO:0000313" key="2">
    <source>
        <dbReference type="Proteomes" id="UP000020681"/>
    </source>
</evidence>
<name>A0ABN0R920_MYCUL</name>
<keyword evidence="2" id="KW-1185">Reference proteome</keyword>
<evidence type="ECO:0000313" key="1">
    <source>
        <dbReference type="EMBL" id="EUA93677.1"/>
    </source>
</evidence>
<comment type="caution">
    <text evidence="1">The sequence shown here is derived from an EMBL/GenBank/DDBJ whole genome shotgun (WGS) entry which is preliminary data.</text>
</comment>
<reference evidence="1 2" key="1">
    <citation type="submission" date="2014-01" db="EMBL/GenBank/DDBJ databases">
        <authorList>
            <person name="Dobos K."/>
            <person name="Lenaerts A."/>
            <person name="Ordway D."/>
            <person name="DeGroote M.A."/>
            <person name="Parker T."/>
            <person name="Sizemore C."/>
            <person name="Tallon L.J."/>
            <person name="Sadzewicz L.K."/>
            <person name="Sengamalay N."/>
            <person name="Fraser C.M."/>
            <person name="Hine E."/>
            <person name="Shefchek K.A."/>
            <person name="Das S.P."/>
            <person name="Tettelin H."/>
        </authorList>
    </citation>
    <scope>NUCLEOTIDE SEQUENCE [LARGE SCALE GENOMIC DNA]</scope>
    <source>
        <strain evidence="1 2">Harvey</strain>
    </source>
</reference>